<keyword evidence="2" id="KW-1185">Reference proteome</keyword>
<dbReference type="Proteomes" id="UP000003094">
    <property type="component" value="Unassembled WGS sequence"/>
</dbReference>
<sequence>MIGGGFFCMERFFDVEVRKHIVKSPMVELTYDGYTNGLVWPGPLGTAAAGNTVEP</sequence>
<proteinExistence type="predicted"/>
<evidence type="ECO:0000313" key="2">
    <source>
        <dbReference type="Proteomes" id="UP000003094"/>
    </source>
</evidence>
<name>A0A2R9SVM1_9BACL</name>
<evidence type="ECO:0000313" key="1">
    <source>
        <dbReference type="EMBL" id="EFU41383.1"/>
    </source>
</evidence>
<accession>A0A2R9SVM1</accession>
<organism evidence="1 2">
    <name type="scientific">Paenibacillus vortex V453</name>
    <dbReference type="NCBI Taxonomy" id="715225"/>
    <lineage>
        <taxon>Bacteria</taxon>
        <taxon>Bacillati</taxon>
        <taxon>Bacillota</taxon>
        <taxon>Bacilli</taxon>
        <taxon>Bacillales</taxon>
        <taxon>Paenibacillaceae</taxon>
        <taxon>Paenibacillus</taxon>
    </lineage>
</organism>
<gene>
    <name evidence="1" type="ORF">PVOR_13494</name>
</gene>
<comment type="caution">
    <text evidence="1">The sequence shown here is derived from an EMBL/GenBank/DDBJ whole genome shotgun (WGS) entry which is preliminary data.</text>
</comment>
<reference evidence="1 2" key="1">
    <citation type="journal article" date="2010" name="BMC Genomics">
        <title>Genome sequence of the pattern forming Paenibacillus vortex bacterium reveals potential for thriving in complex environments.</title>
        <authorList>
            <person name="Sirota-Madi A."/>
            <person name="Olender T."/>
            <person name="Helman Y."/>
            <person name="Ingham C."/>
            <person name="Brainis I."/>
            <person name="Roth D."/>
            <person name="Hagi E."/>
            <person name="Brodsky L."/>
            <person name="Leshkowitz D."/>
            <person name="Galatenko V."/>
            <person name="Nikolaev V."/>
            <person name="Mugasimangalam R.C."/>
            <person name="Bransburg-Zabary S."/>
            <person name="Gutnick D.L."/>
            <person name="Lancet D."/>
            <person name="Ben-Jacob E."/>
        </authorList>
    </citation>
    <scope>NUCLEOTIDE SEQUENCE [LARGE SCALE GENOMIC DNA]</scope>
    <source>
        <strain evidence="1 2">V453</strain>
    </source>
</reference>
<dbReference type="AlphaFoldDB" id="A0A2R9SVM1"/>
<dbReference type="KEGG" id="pvo:PVOR_13494"/>
<protein>
    <submittedName>
        <fullName evidence="1">Uncharacterized protein</fullName>
    </submittedName>
</protein>
<dbReference type="EMBL" id="ADHJ01000020">
    <property type="protein sequence ID" value="EFU41383.1"/>
    <property type="molecule type" value="Genomic_DNA"/>
</dbReference>